<evidence type="ECO:0000256" key="4">
    <source>
        <dbReference type="ARBA" id="ARBA00022475"/>
    </source>
</evidence>
<evidence type="ECO:0000256" key="2">
    <source>
        <dbReference type="ARBA" id="ARBA00007783"/>
    </source>
</evidence>
<protein>
    <submittedName>
        <fullName evidence="10">ABC transporter permease</fullName>
    </submittedName>
</protein>
<evidence type="ECO:0000256" key="5">
    <source>
        <dbReference type="ARBA" id="ARBA00022692"/>
    </source>
</evidence>
<feature type="transmembrane region" description="Helical" evidence="8">
    <location>
        <begin position="225"/>
        <end position="245"/>
    </location>
</feature>
<dbReference type="RefSeq" id="WP_377579405.1">
    <property type="nucleotide sequence ID" value="NZ_JBHTKA010000003.1"/>
</dbReference>
<evidence type="ECO:0000256" key="7">
    <source>
        <dbReference type="ARBA" id="ARBA00023136"/>
    </source>
</evidence>
<evidence type="ECO:0000313" key="10">
    <source>
        <dbReference type="EMBL" id="MFD1000093.1"/>
    </source>
</evidence>
<comment type="similarity">
    <text evidence="2">Belongs to the ABC-2 integral membrane protein family.</text>
</comment>
<evidence type="ECO:0000256" key="3">
    <source>
        <dbReference type="ARBA" id="ARBA00022448"/>
    </source>
</evidence>
<comment type="caution">
    <text evidence="10">The sequence shown here is derived from an EMBL/GenBank/DDBJ whole genome shotgun (WGS) entry which is preliminary data.</text>
</comment>
<evidence type="ECO:0000313" key="11">
    <source>
        <dbReference type="Proteomes" id="UP001597112"/>
    </source>
</evidence>
<dbReference type="Gene3D" id="3.40.1710.10">
    <property type="entry name" value="abc type-2 transporter like domain"/>
    <property type="match status" value="1"/>
</dbReference>
<dbReference type="PROSITE" id="PS51012">
    <property type="entry name" value="ABC_TM2"/>
    <property type="match status" value="1"/>
</dbReference>
<feature type="domain" description="ABC transmembrane type-2" evidence="9">
    <location>
        <begin position="185"/>
        <end position="420"/>
    </location>
</feature>
<organism evidence="10 11">
    <name type="scientific">Ohtaekwangia kribbensis</name>
    <dbReference type="NCBI Taxonomy" id="688913"/>
    <lineage>
        <taxon>Bacteria</taxon>
        <taxon>Pseudomonadati</taxon>
        <taxon>Bacteroidota</taxon>
        <taxon>Cytophagia</taxon>
        <taxon>Cytophagales</taxon>
        <taxon>Fulvivirgaceae</taxon>
        <taxon>Ohtaekwangia</taxon>
    </lineage>
</organism>
<keyword evidence="6 8" id="KW-1133">Transmembrane helix</keyword>
<keyword evidence="3" id="KW-0813">Transport</keyword>
<feature type="transmembrane region" description="Helical" evidence="8">
    <location>
        <begin position="308"/>
        <end position="332"/>
    </location>
</feature>
<dbReference type="Pfam" id="PF12698">
    <property type="entry name" value="ABC2_membrane_3"/>
    <property type="match status" value="1"/>
</dbReference>
<dbReference type="InterPro" id="IPR051449">
    <property type="entry name" value="ABC-2_transporter_component"/>
</dbReference>
<keyword evidence="7 8" id="KW-0472">Membrane</keyword>
<name>A0ABW3K4D4_9BACT</name>
<evidence type="ECO:0000259" key="9">
    <source>
        <dbReference type="PROSITE" id="PS51012"/>
    </source>
</evidence>
<evidence type="ECO:0000256" key="6">
    <source>
        <dbReference type="ARBA" id="ARBA00022989"/>
    </source>
</evidence>
<keyword evidence="4" id="KW-1003">Cell membrane</keyword>
<comment type="subcellular location">
    <subcellularLocation>
        <location evidence="1">Cell membrane</location>
        <topology evidence="1">Multi-pass membrane protein</topology>
    </subcellularLocation>
</comment>
<dbReference type="InterPro" id="IPR013525">
    <property type="entry name" value="ABC2_TM"/>
</dbReference>
<dbReference type="InterPro" id="IPR047817">
    <property type="entry name" value="ABC2_TM_bact-type"/>
</dbReference>
<sequence length="423" mass="46640">MKTLATIYKEFLLLVRDPGGLALIFIMPLALVIVMALVQDAPFRDYQEIKLDVLFVDQDGDSLSAKVKQAFDASPNVNLVVKTDTAEVKQLVRSGAFKAAIVIPANSSETLREKTRQLIVKVFSNFGLTEAPKDSLDIAAIGIKILFDPAIKSNYKQTLTGGVQKIVAGIQAEWILDELQNQLSEGRTDVKKTPVNLTEIIQVNEQYASEKKYEGLMLNSVQHNVPAWTMFAMFFILYPLAGNFIKEREEGSMLRLRLISGSQFPVISGKFAFYFMVCLLQFILMIAVGIYIMPLLGLSKLVLGTNILGILLVACSVAMAATGYGVLIGVYFRTPQQALSFGSVSVVILSAIGGVWVPVYVMPEILQTLSRFSPMSWGLEAFNDLFLRQASIQSILPNVLRLTGFSLVALFISVIIHKSRTIL</sequence>
<keyword evidence="5 8" id="KW-0812">Transmembrane</keyword>
<dbReference type="PANTHER" id="PTHR30294">
    <property type="entry name" value="MEMBRANE COMPONENT OF ABC TRANSPORTER YHHJ-RELATED"/>
    <property type="match status" value="1"/>
</dbReference>
<feature type="transmembrane region" description="Helical" evidence="8">
    <location>
        <begin position="20"/>
        <end position="38"/>
    </location>
</feature>
<dbReference type="EMBL" id="JBHTKA010000003">
    <property type="protein sequence ID" value="MFD1000093.1"/>
    <property type="molecule type" value="Genomic_DNA"/>
</dbReference>
<feature type="transmembrane region" description="Helical" evidence="8">
    <location>
        <begin position="271"/>
        <end position="296"/>
    </location>
</feature>
<proteinExistence type="inferred from homology"/>
<evidence type="ECO:0000256" key="8">
    <source>
        <dbReference type="SAM" id="Phobius"/>
    </source>
</evidence>
<reference evidence="11" key="1">
    <citation type="journal article" date="2019" name="Int. J. Syst. Evol. Microbiol.">
        <title>The Global Catalogue of Microorganisms (GCM) 10K type strain sequencing project: providing services to taxonomists for standard genome sequencing and annotation.</title>
        <authorList>
            <consortium name="The Broad Institute Genomics Platform"/>
            <consortium name="The Broad Institute Genome Sequencing Center for Infectious Disease"/>
            <person name="Wu L."/>
            <person name="Ma J."/>
        </authorList>
    </citation>
    <scope>NUCLEOTIDE SEQUENCE [LARGE SCALE GENOMIC DNA]</scope>
    <source>
        <strain evidence="11">CCUG 58938</strain>
    </source>
</reference>
<accession>A0ABW3K4D4</accession>
<gene>
    <name evidence="10" type="ORF">ACFQ21_12290</name>
</gene>
<keyword evidence="11" id="KW-1185">Reference proteome</keyword>
<dbReference type="PANTHER" id="PTHR30294:SF38">
    <property type="entry name" value="TRANSPORT PERMEASE PROTEIN"/>
    <property type="match status" value="1"/>
</dbReference>
<evidence type="ECO:0000256" key="1">
    <source>
        <dbReference type="ARBA" id="ARBA00004651"/>
    </source>
</evidence>
<dbReference type="Proteomes" id="UP001597112">
    <property type="component" value="Unassembled WGS sequence"/>
</dbReference>
<feature type="transmembrane region" description="Helical" evidence="8">
    <location>
        <begin position="398"/>
        <end position="417"/>
    </location>
</feature>
<feature type="transmembrane region" description="Helical" evidence="8">
    <location>
        <begin position="338"/>
        <end position="361"/>
    </location>
</feature>